<gene>
    <name evidence="9" type="ORF">H0921_06115</name>
</gene>
<keyword evidence="6 8" id="KW-0472">Membrane</keyword>
<evidence type="ECO:0000256" key="4">
    <source>
        <dbReference type="ARBA" id="ARBA00022692"/>
    </source>
</evidence>
<proteinExistence type="inferred from homology"/>
<accession>A0A7V8VCX4</accession>
<evidence type="ECO:0000256" key="5">
    <source>
        <dbReference type="ARBA" id="ARBA00022989"/>
    </source>
</evidence>
<keyword evidence="3" id="KW-1003">Cell membrane</keyword>
<evidence type="ECO:0000256" key="6">
    <source>
        <dbReference type="ARBA" id="ARBA00023136"/>
    </source>
</evidence>
<dbReference type="EMBL" id="JACEFB010000003">
    <property type="protein sequence ID" value="MBA2225737.1"/>
    <property type="molecule type" value="Genomic_DNA"/>
</dbReference>
<evidence type="ECO:0000256" key="1">
    <source>
        <dbReference type="ARBA" id="ARBA00004162"/>
    </source>
</evidence>
<evidence type="ECO:0000256" key="8">
    <source>
        <dbReference type="SAM" id="Phobius"/>
    </source>
</evidence>
<evidence type="ECO:0000256" key="2">
    <source>
        <dbReference type="ARBA" id="ARBA00005811"/>
    </source>
</evidence>
<evidence type="ECO:0000256" key="7">
    <source>
        <dbReference type="RuleBase" id="RU003879"/>
    </source>
</evidence>
<dbReference type="AlphaFoldDB" id="A0A7V8VCX4"/>
<organism evidence="9 10">
    <name type="scientific">Thermogemmata fonticola</name>
    <dbReference type="NCBI Taxonomy" id="2755323"/>
    <lineage>
        <taxon>Bacteria</taxon>
        <taxon>Pseudomonadati</taxon>
        <taxon>Planctomycetota</taxon>
        <taxon>Planctomycetia</taxon>
        <taxon>Gemmatales</taxon>
        <taxon>Gemmataceae</taxon>
        <taxon>Thermogemmata</taxon>
    </lineage>
</organism>
<keyword evidence="4 7" id="KW-0812">Transmembrane</keyword>
<comment type="caution">
    <text evidence="9">The sequence shown here is derived from an EMBL/GenBank/DDBJ whole genome shotgun (WGS) entry which is preliminary data.</text>
</comment>
<dbReference type="RefSeq" id="WP_194537179.1">
    <property type="nucleotide sequence ID" value="NZ_JACEFB010000003.1"/>
</dbReference>
<dbReference type="Pfam" id="PF02472">
    <property type="entry name" value="ExbD"/>
    <property type="match status" value="1"/>
</dbReference>
<dbReference type="GO" id="GO:0015031">
    <property type="term" value="P:protein transport"/>
    <property type="evidence" value="ECO:0007669"/>
    <property type="project" value="UniProtKB-KW"/>
</dbReference>
<keyword evidence="10" id="KW-1185">Reference proteome</keyword>
<keyword evidence="7" id="KW-0653">Protein transport</keyword>
<dbReference type="GO" id="GO:0005886">
    <property type="term" value="C:plasma membrane"/>
    <property type="evidence" value="ECO:0007669"/>
    <property type="project" value="UniProtKB-SubCell"/>
</dbReference>
<evidence type="ECO:0000313" key="10">
    <source>
        <dbReference type="Proteomes" id="UP000542342"/>
    </source>
</evidence>
<dbReference type="GO" id="GO:0022857">
    <property type="term" value="F:transmembrane transporter activity"/>
    <property type="evidence" value="ECO:0007669"/>
    <property type="project" value="InterPro"/>
</dbReference>
<comment type="similarity">
    <text evidence="2 7">Belongs to the ExbD/TolR family.</text>
</comment>
<protein>
    <submittedName>
        <fullName evidence="9">Biopolymer transporter ExbD</fullName>
    </submittedName>
</protein>
<dbReference type="Proteomes" id="UP000542342">
    <property type="component" value="Unassembled WGS sequence"/>
</dbReference>
<evidence type="ECO:0000256" key="3">
    <source>
        <dbReference type="ARBA" id="ARBA00022475"/>
    </source>
</evidence>
<sequence length="157" mass="18256">MSHGNIDRGEPNFTPLLDLVLQLIMFFMLSANFVMEQTAVEIRLPESIAAKAVEKTAQSIFFLNINKEGRVILTPDQWEGDIHTLDNAIQVENYLRRRANEERRRTKKDPSTPLETVLILRVDRETEFRKTFEIMNACRRVGYERVQLRAILHGTLD</sequence>
<keyword evidence="5 8" id="KW-1133">Transmembrane helix</keyword>
<dbReference type="PANTHER" id="PTHR30558">
    <property type="entry name" value="EXBD MEMBRANE COMPONENT OF PMF-DRIVEN MACROMOLECULE IMPORT SYSTEM"/>
    <property type="match status" value="1"/>
</dbReference>
<comment type="subcellular location">
    <subcellularLocation>
        <location evidence="1">Cell membrane</location>
        <topology evidence="1">Single-pass membrane protein</topology>
    </subcellularLocation>
    <subcellularLocation>
        <location evidence="7">Cell membrane</location>
        <topology evidence="7">Single-pass type II membrane protein</topology>
    </subcellularLocation>
</comment>
<name>A0A7V8VCX4_9BACT</name>
<feature type="transmembrane region" description="Helical" evidence="8">
    <location>
        <begin position="16"/>
        <end position="35"/>
    </location>
</feature>
<dbReference type="InterPro" id="IPR003400">
    <property type="entry name" value="ExbD"/>
</dbReference>
<reference evidence="9 10" key="1">
    <citation type="submission" date="2020-07" db="EMBL/GenBank/DDBJ databases">
        <title>Thermogemmata thermophila gen. nov., sp. nov., a novel moderate thermophilic planctomycete from a Kamchatka hot spring.</title>
        <authorList>
            <person name="Elcheninov A.G."/>
            <person name="Podosokorskaya O.A."/>
            <person name="Kovaleva O.L."/>
            <person name="Novikov A."/>
            <person name="Bonch-Osmolovskaya E.A."/>
            <person name="Toshchakov S.V."/>
            <person name="Kublanov I.V."/>
        </authorList>
    </citation>
    <scope>NUCLEOTIDE SEQUENCE [LARGE SCALE GENOMIC DNA]</scope>
    <source>
        <strain evidence="9 10">2918</strain>
    </source>
</reference>
<keyword evidence="7" id="KW-0813">Transport</keyword>
<evidence type="ECO:0000313" key="9">
    <source>
        <dbReference type="EMBL" id="MBA2225737.1"/>
    </source>
</evidence>